<accession>A0A437GYU4</accession>
<evidence type="ECO:0000256" key="1">
    <source>
        <dbReference type="SAM" id="MobiDB-lite"/>
    </source>
</evidence>
<protein>
    <recommendedName>
        <fullName evidence="4">Transferrin-binding protein B C-lobe/N-lobe beta barrel domain-containing protein</fullName>
    </recommendedName>
</protein>
<keyword evidence="3" id="KW-1185">Reference proteome</keyword>
<organism evidence="2 3">
    <name type="scientific">Croceicoccus ponticola</name>
    <dbReference type="NCBI Taxonomy" id="2217664"/>
    <lineage>
        <taxon>Bacteria</taxon>
        <taxon>Pseudomonadati</taxon>
        <taxon>Pseudomonadota</taxon>
        <taxon>Alphaproteobacteria</taxon>
        <taxon>Sphingomonadales</taxon>
        <taxon>Erythrobacteraceae</taxon>
        <taxon>Croceicoccus</taxon>
    </lineage>
</organism>
<reference evidence="2 3" key="1">
    <citation type="submission" date="2018-12" db="EMBL/GenBank/DDBJ databases">
        <title>Croceicoccus ponticola sp. nov., a lipolytic bacterium isolated from seawater.</title>
        <authorList>
            <person name="Yoon J.-H."/>
        </authorList>
    </citation>
    <scope>NUCLEOTIDE SEQUENCE [LARGE SCALE GENOMIC DNA]</scope>
    <source>
        <strain evidence="2 3">GM-16</strain>
    </source>
</reference>
<proteinExistence type="predicted"/>
<dbReference type="OrthoDB" id="9856808at2"/>
<dbReference type="AlphaFoldDB" id="A0A437GYU4"/>
<sequence>MIGKSSASHHWQSARTRLRLRGKEKAMSYRSRYPFAMAAALLTLTSCGGGDSSGSIDPVALPPSGSTPTPTPTPSPTPSPTATPTKVAQAVPGQALVGYEACAKGPVTRDAQGHITGIALTGTKIDNGLKIHYLAEDKYQLDTNGFGGSTFVPSMKQPVGIAGYDHFLDPVQGEFEIFSDGGSDGTILFATFGADFSSGPCFFAAGLQPTLPTIRTAEYGLWIDGLAQIGGVTSRLYGGGKGLSLDLASGTGTITLALGGRADPFGDFASQTITPIQTVTATMSLHADGTFSTATLSGGGYTGSIYGRLVSQASGNVSGDGGAGAVFVFELQNGAGDMMVGAIAGGAILI</sequence>
<name>A0A437GYU4_9SPHN</name>
<gene>
    <name evidence="2" type="ORF">EKN06_07940</name>
</gene>
<feature type="region of interest" description="Disordered" evidence="1">
    <location>
        <begin position="52"/>
        <end position="87"/>
    </location>
</feature>
<evidence type="ECO:0000313" key="2">
    <source>
        <dbReference type="EMBL" id="RVQ67833.1"/>
    </source>
</evidence>
<evidence type="ECO:0000313" key="3">
    <source>
        <dbReference type="Proteomes" id="UP000283003"/>
    </source>
</evidence>
<dbReference type="RefSeq" id="WP_127612348.1">
    <property type="nucleotide sequence ID" value="NZ_RXOL01000002.1"/>
</dbReference>
<feature type="compositionally biased region" description="Pro residues" evidence="1">
    <location>
        <begin position="69"/>
        <end position="81"/>
    </location>
</feature>
<dbReference type="EMBL" id="RXOL01000002">
    <property type="protein sequence ID" value="RVQ67833.1"/>
    <property type="molecule type" value="Genomic_DNA"/>
</dbReference>
<comment type="caution">
    <text evidence="2">The sequence shown here is derived from an EMBL/GenBank/DDBJ whole genome shotgun (WGS) entry which is preliminary data.</text>
</comment>
<evidence type="ECO:0008006" key="4">
    <source>
        <dbReference type="Google" id="ProtNLM"/>
    </source>
</evidence>
<dbReference type="Proteomes" id="UP000283003">
    <property type="component" value="Unassembled WGS sequence"/>
</dbReference>